<keyword evidence="2" id="KW-0732">Signal</keyword>
<sequence length="168" mass="16443">MPATPLAQLPNRRLLARVAAATLVLAASPLTVAHAASPYATVSPTAVAPGGRVSLNVTGCGTKTGLASSSAFGDVRLTPGNLEATNLFGNATVFSNANAGAHSVTFECGGAGGQRVTISLQVTSGAARGGLGGSIGAMSPGQIALGGTMAAGALGTGIWVLRRRSRMS</sequence>
<protein>
    <recommendedName>
        <fullName evidence="4">Integral membrane protein</fullName>
    </recommendedName>
</protein>
<evidence type="ECO:0008006" key="4">
    <source>
        <dbReference type="Google" id="ProtNLM"/>
    </source>
</evidence>
<feature type="transmembrane region" description="Helical" evidence="1">
    <location>
        <begin position="143"/>
        <end position="161"/>
    </location>
</feature>
<evidence type="ECO:0000256" key="1">
    <source>
        <dbReference type="SAM" id="Phobius"/>
    </source>
</evidence>
<organism evidence="3">
    <name type="scientific">Streptomyces sp. R33</name>
    <dbReference type="NCBI Taxonomy" id="3238629"/>
    <lineage>
        <taxon>Bacteria</taxon>
        <taxon>Bacillati</taxon>
        <taxon>Actinomycetota</taxon>
        <taxon>Actinomycetes</taxon>
        <taxon>Kitasatosporales</taxon>
        <taxon>Streptomycetaceae</taxon>
        <taxon>Streptomyces</taxon>
    </lineage>
</organism>
<feature type="chain" id="PRO_5044262225" description="Integral membrane protein" evidence="2">
    <location>
        <begin position="36"/>
        <end position="168"/>
    </location>
</feature>
<keyword evidence="1" id="KW-0472">Membrane</keyword>
<proteinExistence type="predicted"/>
<feature type="signal peptide" evidence="2">
    <location>
        <begin position="1"/>
        <end position="35"/>
    </location>
</feature>
<dbReference type="RefSeq" id="WP_369778885.1">
    <property type="nucleotide sequence ID" value="NZ_CP165727.1"/>
</dbReference>
<reference evidence="3" key="1">
    <citation type="submission" date="2024-08" db="EMBL/GenBank/DDBJ databases">
        <authorList>
            <person name="Yu S.T."/>
        </authorList>
    </citation>
    <scope>NUCLEOTIDE SEQUENCE</scope>
    <source>
        <strain evidence="3">R33</strain>
    </source>
</reference>
<name>A0AB39Y9H5_9ACTN</name>
<evidence type="ECO:0000313" key="3">
    <source>
        <dbReference type="EMBL" id="XDV66361.1"/>
    </source>
</evidence>
<gene>
    <name evidence="3" type="ORF">AB5J51_27265</name>
</gene>
<dbReference type="AlphaFoldDB" id="A0AB39Y9H5"/>
<dbReference type="EMBL" id="CP165727">
    <property type="protein sequence ID" value="XDV66361.1"/>
    <property type="molecule type" value="Genomic_DNA"/>
</dbReference>
<accession>A0AB39Y9H5</accession>
<evidence type="ECO:0000256" key="2">
    <source>
        <dbReference type="SAM" id="SignalP"/>
    </source>
</evidence>
<keyword evidence="1" id="KW-1133">Transmembrane helix</keyword>
<keyword evidence="1" id="KW-0812">Transmembrane</keyword>